<feature type="domain" description="FAR1" evidence="1">
    <location>
        <begin position="50"/>
        <end position="98"/>
    </location>
</feature>
<sequence>MAEGSSHPCDLSSNSAIEHIDEQLEFLCNVDEECVPKVGMTFLTCQEANDFYKEYAKRDGFVSKIRNSNRNKETGKIKNQLITCNREGTLNEMNELQSPIRIRSRGRPKKR</sequence>
<comment type="caution">
    <text evidence="2">The sequence shown here is derived from an EMBL/GenBank/DDBJ whole genome shotgun (WGS) entry which is preliminary data.</text>
</comment>
<accession>A0ABU6Y9H1</accession>
<evidence type="ECO:0000259" key="1">
    <source>
        <dbReference type="Pfam" id="PF03101"/>
    </source>
</evidence>
<evidence type="ECO:0000313" key="3">
    <source>
        <dbReference type="Proteomes" id="UP001341840"/>
    </source>
</evidence>
<organism evidence="2 3">
    <name type="scientific">Stylosanthes scabra</name>
    <dbReference type="NCBI Taxonomy" id="79078"/>
    <lineage>
        <taxon>Eukaryota</taxon>
        <taxon>Viridiplantae</taxon>
        <taxon>Streptophyta</taxon>
        <taxon>Embryophyta</taxon>
        <taxon>Tracheophyta</taxon>
        <taxon>Spermatophyta</taxon>
        <taxon>Magnoliopsida</taxon>
        <taxon>eudicotyledons</taxon>
        <taxon>Gunneridae</taxon>
        <taxon>Pentapetalae</taxon>
        <taxon>rosids</taxon>
        <taxon>fabids</taxon>
        <taxon>Fabales</taxon>
        <taxon>Fabaceae</taxon>
        <taxon>Papilionoideae</taxon>
        <taxon>50 kb inversion clade</taxon>
        <taxon>dalbergioids sensu lato</taxon>
        <taxon>Dalbergieae</taxon>
        <taxon>Pterocarpus clade</taxon>
        <taxon>Stylosanthes</taxon>
    </lineage>
</organism>
<dbReference type="Pfam" id="PF03101">
    <property type="entry name" value="FAR1"/>
    <property type="match status" value="1"/>
</dbReference>
<dbReference type="InterPro" id="IPR004330">
    <property type="entry name" value="FAR1_DNA_bnd_dom"/>
</dbReference>
<gene>
    <name evidence="2" type="ORF">PIB30_027750</name>
</gene>
<dbReference type="PANTHER" id="PTHR46328">
    <property type="entry name" value="FAR-RED IMPAIRED RESPONSIVE (FAR1) FAMILY PROTEIN-RELATED"/>
    <property type="match status" value="1"/>
</dbReference>
<name>A0ABU6Y9H1_9FABA</name>
<keyword evidence="3" id="KW-1185">Reference proteome</keyword>
<dbReference type="EMBL" id="JASCZI010241763">
    <property type="protein sequence ID" value="MED6206526.1"/>
    <property type="molecule type" value="Genomic_DNA"/>
</dbReference>
<dbReference type="Proteomes" id="UP001341840">
    <property type="component" value="Unassembled WGS sequence"/>
</dbReference>
<reference evidence="2 3" key="1">
    <citation type="journal article" date="2023" name="Plants (Basel)">
        <title>Bridging the Gap: Combining Genomics and Transcriptomics Approaches to Understand Stylosanthes scabra, an Orphan Legume from the Brazilian Caatinga.</title>
        <authorList>
            <person name="Ferreira-Neto J.R.C."/>
            <person name="da Silva M.D."/>
            <person name="Binneck E."/>
            <person name="de Melo N.F."/>
            <person name="da Silva R.H."/>
            <person name="de Melo A.L.T.M."/>
            <person name="Pandolfi V."/>
            <person name="Bustamante F.O."/>
            <person name="Brasileiro-Vidal A.C."/>
            <person name="Benko-Iseppon A.M."/>
        </authorList>
    </citation>
    <scope>NUCLEOTIDE SEQUENCE [LARGE SCALE GENOMIC DNA]</scope>
    <source>
        <tissue evidence="2">Leaves</tissue>
    </source>
</reference>
<evidence type="ECO:0000313" key="2">
    <source>
        <dbReference type="EMBL" id="MED6206526.1"/>
    </source>
</evidence>
<protein>
    <recommendedName>
        <fullName evidence="1">FAR1 domain-containing protein</fullName>
    </recommendedName>
</protein>
<dbReference type="PANTHER" id="PTHR46328:SF27">
    <property type="entry name" value="OS12G0287500 PROTEIN"/>
    <property type="match status" value="1"/>
</dbReference>
<proteinExistence type="predicted"/>